<evidence type="ECO:0000313" key="1">
    <source>
        <dbReference type="EMBL" id="KAK1865901.1"/>
    </source>
</evidence>
<evidence type="ECO:0000313" key="2">
    <source>
        <dbReference type="Proteomes" id="UP000798662"/>
    </source>
</evidence>
<gene>
    <name evidence="1" type="ORF">I4F81_008424</name>
</gene>
<dbReference type="Proteomes" id="UP000798662">
    <property type="component" value="Chromosome 2"/>
</dbReference>
<comment type="caution">
    <text evidence="1">The sequence shown here is derived from an EMBL/GenBank/DDBJ whole genome shotgun (WGS) entry which is preliminary data.</text>
</comment>
<protein>
    <submittedName>
        <fullName evidence="1">Uncharacterized protein</fullName>
    </submittedName>
</protein>
<reference evidence="1" key="1">
    <citation type="submission" date="2019-11" db="EMBL/GenBank/DDBJ databases">
        <title>Nori genome reveals adaptations in red seaweeds to the harsh intertidal environment.</title>
        <authorList>
            <person name="Wang D."/>
            <person name="Mao Y."/>
        </authorList>
    </citation>
    <scope>NUCLEOTIDE SEQUENCE</scope>
    <source>
        <tissue evidence="1">Gametophyte</tissue>
    </source>
</reference>
<dbReference type="EMBL" id="CM020619">
    <property type="protein sequence ID" value="KAK1865901.1"/>
    <property type="molecule type" value="Genomic_DNA"/>
</dbReference>
<proteinExistence type="predicted"/>
<organism evidence="1 2">
    <name type="scientific">Pyropia yezoensis</name>
    <name type="common">Susabi-nori</name>
    <name type="synonym">Porphyra yezoensis</name>
    <dbReference type="NCBI Taxonomy" id="2788"/>
    <lineage>
        <taxon>Eukaryota</taxon>
        <taxon>Rhodophyta</taxon>
        <taxon>Bangiophyceae</taxon>
        <taxon>Bangiales</taxon>
        <taxon>Bangiaceae</taxon>
        <taxon>Pyropia</taxon>
    </lineage>
</organism>
<sequence length="970" mass="104616">MGTGGLPGGVGGGLVAEEYTPRPAQPAVVPFWEDTCALLGLLSTAIAEVQSTLDGGEADLDRWPGLVGDGVYWASFLERFIADTRRTTECLVEDWSSNTGAAWCALDVVRLWSAALRTLGRSLVQTVQHAMHALLRCPLEETKRRAGLQAVYEFVFGLDVLLRDYSTLLTPLDVKLLVLLAVDSPVAHQLAAERYLIRAGRQRAPRKMLVPHPGRDAGVLIARDAELVVTLAHLARMSLTRVAWYLASSPGMGMTHFAWDLILAVADINNKRYALAAKAAKLPRWHDVASTLRHSRVCVVTFNGLCTWSSTDVLLVNQGTEAVLLPVYLRILWCLRCADECDFERFCDLVQKMLASKATTVEAVYFETLQALADHPTIIIVEELAKVPPVPVVYDRPSPAESAFEAEDACGAGDGGGTPLQPRAAAVMLPVLYRHELCTLTRSESISVLLTAVCPGTLLKEVRLLVDESERAALDADVNEIVKQLPNAAEAASTLLVTSVSSNQRPGSPYYIPCAVKVGFLDLQEVADAGGHGRSAAVLLDHLDRAAGPVWSSVVGPAAGDLSLTSNVNILINDLLSVPVVILAAVHNCTLNAKLPLVSGIDLRGVSFKTWDDLFAVNLLTDAVNNSEGLYKDPCMPPLFLVVLLRLWKLRWSSLMAEFATAQYFIRLRDVLDALLSVYSSSDSTGGADEVWDYVSLWADVVPTRLRAASPAWCLPSPGLFLPHDYRSVTLSQLYPGTRVLHTGGPHPVLDDVWVNAVPPHVVVNDDVAGNGVPANLARTRAELVTTVFKCKPEQTGFDYIKFLTLNCSSADGTKEELFVICTSCKYTGASMGYLNVKTHVRDGLLLMKASFGDSWEEWKGRSALVVASNLRTAKNPSEKLTPEESSNVIIIGRDDHLAVYGRALSGFVGQGPTLFGAKLLMRGPQTAGSWTTPAIIRGGSLSLEGALAAWASADRGAVVGMLVAAFGLS</sequence>
<keyword evidence="2" id="KW-1185">Reference proteome</keyword>
<accession>A0ACC3C7E6</accession>
<name>A0ACC3C7E6_PYRYE</name>